<comment type="caution">
    <text evidence="1">The sequence shown here is derived from an EMBL/GenBank/DDBJ whole genome shotgun (WGS) entry which is preliminary data.</text>
</comment>
<accession>A0ACC0URK8</accession>
<reference evidence="1" key="1">
    <citation type="submission" date="2022-10" db="EMBL/GenBank/DDBJ databases">
        <title>Complete Genome of Trichothecium roseum strain YXFP-22015, a Plant Pathogen Isolated from Citrus.</title>
        <authorList>
            <person name="Wang Y."/>
            <person name="Zhu L."/>
        </authorList>
    </citation>
    <scope>NUCLEOTIDE SEQUENCE</scope>
    <source>
        <strain evidence="1">YXFP-22015</strain>
    </source>
</reference>
<evidence type="ECO:0000313" key="2">
    <source>
        <dbReference type="Proteomes" id="UP001163324"/>
    </source>
</evidence>
<proteinExistence type="predicted"/>
<organism evidence="1 2">
    <name type="scientific">Trichothecium roseum</name>
    <dbReference type="NCBI Taxonomy" id="47278"/>
    <lineage>
        <taxon>Eukaryota</taxon>
        <taxon>Fungi</taxon>
        <taxon>Dikarya</taxon>
        <taxon>Ascomycota</taxon>
        <taxon>Pezizomycotina</taxon>
        <taxon>Sordariomycetes</taxon>
        <taxon>Hypocreomycetidae</taxon>
        <taxon>Hypocreales</taxon>
        <taxon>Hypocreales incertae sedis</taxon>
        <taxon>Trichothecium</taxon>
    </lineage>
</organism>
<keyword evidence="2" id="KW-1185">Reference proteome</keyword>
<gene>
    <name evidence="1" type="ORF">N3K66_009054</name>
</gene>
<dbReference type="EMBL" id="CM047949">
    <property type="protein sequence ID" value="KAI9896154.1"/>
    <property type="molecule type" value="Genomic_DNA"/>
</dbReference>
<evidence type="ECO:0000313" key="1">
    <source>
        <dbReference type="EMBL" id="KAI9896154.1"/>
    </source>
</evidence>
<protein>
    <submittedName>
        <fullName evidence="1">Uncharacterized protein</fullName>
    </submittedName>
</protein>
<dbReference type="Proteomes" id="UP001163324">
    <property type="component" value="Chromosome 10"/>
</dbReference>
<name>A0ACC0URK8_9HYPO</name>
<sequence>MEYGAESVIDVEYQGRFAILTINNPKKANALSRTQYYELSQKVREVAARDDVIVTVLLGKGRFFSAGADVGMPRASPKDGQNVDIYREYLQTFAAHNLNLCHAFATHPKILVAGLNGPAVGMSAAIIAHADFIYCAEGAYLLTPFSSLGLVAEGGASAALARRLGPARALEAMVTSKRISATELERCGFVNAVLKPEGSGVAAGEGETDWFRERLLREVRESLGEHLNGESMLGIKALIRRPDMETMHRQNVHEVFAGLERFVSGVPQEQFRKIARGEKRHKL</sequence>